<dbReference type="PANTHER" id="PTHR42711:SF4">
    <property type="entry name" value="ABC TRANSPORTER RELATED"/>
    <property type="match status" value="1"/>
</dbReference>
<dbReference type="InterPro" id="IPR003593">
    <property type="entry name" value="AAA+_ATPase"/>
</dbReference>
<reference evidence="5 6" key="1">
    <citation type="submission" date="2021-03" db="EMBL/GenBank/DDBJ databases">
        <title>Genomic Encyclopedia of Type Strains, Phase IV (KMG-IV): sequencing the most valuable type-strain genomes for metagenomic binning, comparative biology and taxonomic classification.</title>
        <authorList>
            <person name="Goeker M."/>
        </authorList>
    </citation>
    <scope>NUCLEOTIDE SEQUENCE [LARGE SCALE GENOMIC DNA]</scope>
    <source>
        <strain evidence="5 6">DSM 23491</strain>
    </source>
</reference>
<dbReference type="InterPro" id="IPR003439">
    <property type="entry name" value="ABC_transporter-like_ATP-bd"/>
</dbReference>
<dbReference type="SMART" id="SM00382">
    <property type="entry name" value="AAA"/>
    <property type="match status" value="1"/>
</dbReference>
<name>A0ABS4H7Y9_9BACL</name>
<sequence>MSVINVEGLTKEYLVHHKKPGLSGSVKALFHREYERKVAVKGLSFKINEGEFAGFIGPNGAGKSTTLKMLTGILTPSSGTADVIGCTPWKRSMVHRRQISIVMGNRSQLIWDLPPLETFGLNKEMYQIPKVDFDKDLTELSELLGVDHLLKVQTRKLSLGERMKMEIIGAVLHRPRVLFLDEPTIGLDLFAQRHTREFLKDYNKRYGSTILLTSHYLEDIKELCDRLLVIDKGQMLYDGQTNQIVNKLSLHKFITVSFKQRVSPERIVALGGTIVTEQLLKMVIRVPRNNVTRLAGEMLNMLPVEDLTIEDPSIEDVIENVYSGEGIKEGEAI</sequence>
<dbReference type="RefSeq" id="WP_342454332.1">
    <property type="nucleotide sequence ID" value="NZ_CBCRVE010000010.1"/>
</dbReference>
<evidence type="ECO:0000256" key="2">
    <source>
        <dbReference type="ARBA" id="ARBA00022741"/>
    </source>
</evidence>
<evidence type="ECO:0000313" key="6">
    <source>
        <dbReference type="Proteomes" id="UP001519273"/>
    </source>
</evidence>
<dbReference type="Proteomes" id="UP001519273">
    <property type="component" value="Unassembled WGS sequence"/>
</dbReference>
<feature type="domain" description="ABC transporter" evidence="4">
    <location>
        <begin position="4"/>
        <end position="257"/>
    </location>
</feature>
<accession>A0ABS4H7Y9</accession>
<evidence type="ECO:0000313" key="5">
    <source>
        <dbReference type="EMBL" id="MBP1938658.1"/>
    </source>
</evidence>
<dbReference type="SUPFAM" id="SSF52540">
    <property type="entry name" value="P-loop containing nucleoside triphosphate hydrolases"/>
    <property type="match status" value="1"/>
</dbReference>
<dbReference type="InterPro" id="IPR050763">
    <property type="entry name" value="ABC_transporter_ATP-binding"/>
</dbReference>
<proteinExistence type="predicted"/>
<evidence type="ECO:0000259" key="4">
    <source>
        <dbReference type="PROSITE" id="PS50893"/>
    </source>
</evidence>
<keyword evidence="6" id="KW-1185">Reference proteome</keyword>
<evidence type="ECO:0000256" key="1">
    <source>
        <dbReference type="ARBA" id="ARBA00022448"/>
    </source>
</evidence>
<dbReference type="GO" id="GO:0005524">
    <property type="term" value="F:ATP binding"/>
    <property type="evidence" value="ECO:0007669"/>
    <property type="project" value="UniProtKB-KW"/>
</dbReference>
<dbReference type="InterPro" id="IPR027417">
    <property type="entry name" value="P-loop_NTPase"/>
</dbReference>
<evidence type="ECO:0000256" key="3">
    <source>
        <dbReference type="ARBA" id="ARBA00022840"/>
    </source>
</evidence>
<keyword evidence="3 5" id="KW-0067">ATP-binding</keyword>
<dbReference type="PROSITE" id="PS00211">
    <property type="entry name" value="ABC_TRANSPORTER_1"/>
    <property type="match status" value="1"/>
</dbReference>
<dbReference type="Pfam" id="PF00005">
    <property type="entry name" value="ABC_tran"/>
    <property type="match status" value="1"/>
</dbReference>
<comment type="caution">
    <text evidence="5">The sequence shown here is derived from an EMBL/GenBank/DDBJ whole genome shotgun (WGS) entry which is preliminary data.</text>
</comment>
<keyword evidence="2" id="KW-0547">Nucleotide-binding</keyword>
<gene>
    <name evidence="5" type="ORF">J2Z20_003600</name>
</gene>
<dbReference type="InterPro" id="IPR017871">
    <property type="entry name" value="ABC_transporter-like_CS"/>
</dbReference>
<organism evidence="5 6">
    <name type="scientific">Paenibacillus sediminis</name>
    <dbReference type="NCBI Taxonomy" id="664909"/>
    <lineage>
        <taxon>Bacteria</taxon>
        <taxon>Bacillati</taxon>
        <taxon>Bacillota</taxon>
        <taxon>Bacilli</taxon>
        <taxon>Bacillales</taxon>
        <taxon>Paenibacillaceae</taxon>
        <taxon>Paenibacillus</taxon>
    </lineage>
</organism>
<dbReference type="EMBL" id="JAGGKP010000020">
    <property type="protein sequence ID" value="MBP1938658.1"/>
    <property type="molecule type" value="Genomic_DNA"/>
</dbReference>
<dbReference type="PANTHER" id="PTHR42711">
    <property type="entry name" value="ABC TRANSPORTER ATP-BINDING PROTEIN"/>
    <property type="match status" value="1"/>
</dbReference>
<dbReference type="PROSITE" id="PS50893">
    <property type="entry name" value="ABC_TRANSPORTER_2"/>
    <property type="match status" value="1"/>
</dbReference>
<keyword evidence="1" id="KW-0813">Transport</keyword>
<protein>
    <submittedName>
        <fullName evidence="5">ABC-2 type transport system ATP-binding protein</fullName>
    </submittedName>
</protein>
<dbReference type="Gene3D" id="3.40.50.300">
    <property type="entry name" value="P-loop containing nucleotide triphosphate hydrolases"/>
    <property type="match status" value="1"/>
</dbReference>